<comment type="subcellular location">
    <subcellularLocation>
        <location evidence="1">Membrane</location>
        <topology evidence="1">Multi-pass membrane protein</topology>
    </subcellularLocation>
</comment>
<sequence>MLDELPLSRYQAAALLMIAATVILDGLDNQMLGLAAPALLKEWGIAKSALGNVFALGFVGMGVGTLLSGWIGDRYGRRWALLIGVFVFGVATLASGHAASVAQIAMFKTVAGIGLGGVPGTAAAMIAEFTPKRWRSLAVTFGVVCVSLGGLLGGGIATLILPALGWRALFYCGGGATLGFVLLMLAALPESPRYLAELPDRRAELEAMLRRIGHPAPDFDPRAVRTQPAPTKVPMATLFSADLIRDTLALSAAMLSGMFLIYLMFNWAPTMLASAGFELGSASLGLTAFNLGGTVGAIAAAAVVLRCGSRAPLIVMALVGAGLCAFLATLPIADAHNLEPLLIGLCGLGLFGSAAQSAMFSVGTHAFPTAVRARGMGVMGAAGRVGALLSALIGAALIGAGSLGFFGALCFLMLVNAAGFVAVRNHVPPAPRDARVPALV</sequence>
<feature type="transmembrane region" description="Helical" evidence="5">
    <location>
        <begin position="342"/>
        <end position="363"/>
    </location>
</feature>
<feature type="transmembrane region" description="Helical" evidence="5">
    <location>
        <begin position="139"/>
        <end position="162"/>
    </location>
</feature>
<comment type="caution">
    <text evidence="7">The sequence shown here is derived from an EMBL/GenBank/DDBJ whole genome shotgun (WGS) entry which is preliminary data.</text>
</comment>
<dbReference type="EMBL" id="JACEIB010000001">
    <property type="protein sequence ID" value="MBA2932468.1"/>
    <property type="molecule type" value="Genomic_DNA"/>
</dbReference>
<evidence type="ECO:0000313" key="8">
    <source>
        <dbReference type="Proteomes" id="UP000570166"/>
    </source>
</evidence>
<feature type="transmembrane region" description="Helical" evidence="5">
    <location>
        <begin position="44"/>
        <end position="67"/>
    </location>
</feature>
<dbReference type="InterPro" id="IPR020846">
    <property type="entry name" value="MFS_dom"/>
</dbReference>
<feature type="domain" description="Major facilitator superfamily (MFS) profile" evidence="6">
    <location>
        <begin position="14"/>
        <end position="425"/>
    </location>
</feature>
<evidence type="ECO:0000256" key="3">
    <source>
        <dbReference type="ARBA" id="ARBA00022989"/>
    </source>
</evidence>
<feature type="transmembrane region" description="Helical" evidence="5">
    <location>
        <begin position="79"/>
        <end position="99"/>
    </location>
</feature>
<dbReference type="Gene3D" id="1.20.1250.20">
    <property type="entry name" value="MFS general substrate transporter like domains"/>
    <property type="match status" value="1"/>
</dbReference>
<dbReference type="GO" id="GO:0005886">
    <property type="term" value="C:plasma membrane"/>
    <property type="evidence" value="ECO:0007669"/>
    <property type="project" value="TreeGrafter"/>
</dbReference>
<gene>
    <name evidence="7" type="ORF">HZF05_00035</name>
</gene>
<feature type="transmembrane region" description="Helical" evidence="5">
    <location>
        <begin position="247"/>
        <end position="265"/>
    </location>
</feature>
<feature type="transmembrane region" description="Helical" evidence="5">
    <location>
        <begin position="404"/>
        <end position="423"/>
    </location>
</feature>
<feature type="transmembrane region" description="Helical" evidence="5">
    <location>
        <begin position="168"/>
        <end position="188"/>
    </location>
</feature>
<reference evidence="7 8" key="1">
    <citation type="submission" date="2020-07" db="EMBL/GenBank/DDBJ databases">
        <authorList>
            <person name="Sun Q."/>
        </authorList>
    </citation>
    <scope>NUCLEOTIDE SEQUENCE [LARGE SCALE GENOMIC DNA]</scope>
    <source>
        <strain evidence="7 8">CGMCC 1.13654</strain>
    </source>
</reference>
<evidence type="ECO:0000256" key="1">
    <source>
        <dbReference type="ARBA" id="ARBA00004141"/>
    </source>
</evidence>
<proteinExistence type="predicted"/>
<dbReference type="SUPFAM" id="SSF103473">
    <property type="entry name" value="MFS general substrate transporter"/>
    <property type="match status" value="1"/>
</dbReference>
<keyword evidence="4 5" id="KW-0472">Membrane</keyword>
<dbReference type="AlphaFoldDB" id="A0A838L487"/>
<dbReference type="PROSITE" id="PS50850">
    <property type="entry name" value="MFS"/>
    <property type="match status" value="1"/>
</dbReference>
<feature type="transmembrane region" description="Helical" evidence="5">
    <location>
        <begin position="375"/>
        <end position="398"/>
    </location>
</feature>
<name>A0A838L487_9SPHN</name>
<dbReference type="InterPro" id="IPR005828">
    <property type="entry name" value="MFS_sugar_transport-like"/>
</dbReference>
<evidence type="ECO:0000256" key="4">
    <source>
        <dbReference type="ARBA" id="ARBA00023136"/>
    </source>
</evidence>
<dbReference type="Pfam" id="PF00083">
    <property type="entry name" value="Sugar_tr"/>
    <property type="match status" value="1"/>
</dbReference>
<keyword evidence="3 5" id="KW-1133">Transmembrane helix</keyword>
<evidence type="ECO:0000259" key="6">
    <source>
        <dbReference type="PROSITE" id="PS50850"/>
    </source>
</evidence>
<feature type="transmembrane region" description="Helical" evidence="5">
    <location>
        <begin position="105"/>
        <end position="127"/>
    </location>
</feature>
<feature type="transmembrane region" description="Helical" evidence="5">
    <location>
        <begin position="7"/>
        <end position="24"/>
    </location>
</feature>
<accession>A0A838L487</accession>
<dbReference type="PANTHER" id="PTHR23508:SF10">
    <property type="entry name" value="CARBOXYLIC ACID TRANSPORTER PROTEIN HOMOLOG"/>
    <property type="match status" value="1"/>
</dbReference>
<protein>
    <submittedName>
        <fullName evidence="7">MFS transporter</fullName>
    </submittedName>
</protein>
<keyword evidence="8" id="KW-1185">Reference proteome</keyword>
<dbReference type="GO" id="GO:0046943">
    <property type="term" value="F:carboxylic acid transmembrane transporter activity"/>
    <property type="evidence" value="ECO:0007669"/>
    <property type="project" value="TreeGrafter"/>
</dbReference>
<evidence type="ECO:0000256" key="2">
    <source>
        <dbReference type="ARBA" id="ARBA00022692"/>
    </source>
</evidence>
<feature type="transmembrane region" description="Helical" evidence="5">
    <location>
        <begin position="285"/>
        <end position="305"/>
    </location>
</feature>
<evidence type="ECO:0000256" key="5">
    <source>
        <dbReference type="SAM" id="Phobius"/>
    </source>
</evidence>
<dbReference type="Proteomes" id="UP000570166">
    <property type="component" value="Unassembled WGS sequence"/>
</dbReference>
<dbReference type="PANTHER" id="PTHR23508">
    <property type="entry name" value="CARBOXYLIC ACID TRANSPORTER PROTEIN HOMOLOG"/>
    <property type="match status" value="1"/>
</dbReference>
<feature type="transmembrane region" description="Helical" evidence="5">
    <location>
        <begin position="312"/>
        <end position="330"/>
    </location>
</feature>
<keyword evidence="2 5" id="KW-0812">Transmembrane</keyword>
<dbReference type="InterPro" id="IPR036259">
    <property type="entry name" value="MFS_trans_sf"/>
</dbReference>
<organism evidence="7 8">
    <name type="scientific">Sphingomonas chungangi</name>
    <dbReference type="NCBI Taxonomy" id="2683589"/>
    <lineage>
        <taxon>Bacteria</taxon>
        <taxon>Pseudomonadati</taxon>
        <taxon>Pseudomonadota</taxon>
        <taxon>Alphaproteobacteria</taxon>
        <taxon>Sphingomonadales</taxon>
        <taxon>Sphingomonadaceae</taxon>
        <taxon>Sphingomonas</taxon>
    </lineage>
</organism>
<evidence type="ECO:0000313" key="7">
    <source>
        <dbReference type="EMBL" id="MBA2932468.1"/>
    </source>
</evidence>